<reference evidence="2" key="1">
    <citation type="submission" date="2023-03" db="EMBL/GenBank/DDBJ databases">
        <title>Massive genome expansion in bonnet fungi (Mycena s.s.) driven by repeated elements and novel gene families across ecological guilds.</title>
        <authorList>
            <consortium name="Lawrence Berkeley National Laboratory"/>
            <person name="Harder C.B."/>
            <person name="Miyauchi S."/>
            <person name="Viragh M."/>
            <person name="Kuo A."/>
            <person name="Thoen E."/>
            <person name="Andreopoulos B."/>
            <person name="Lu D."/>
            <person name="Skrede I."/>
            <person name="Drula E."/>
            <person name="Henrissat B."/>
            <person name="Morin E."/>
            <person name="Kohler A."/>
            <person name="Barry K."/>
            <person name="LaButti K."/>
            <person name="Morin E."/>
            <person name="Salamov A."/>
            <person name="Lipzen A."/>
            <person name="Mereny Z."/>
            <person name="Hegedus B."/>
            <person name="Baldrian P."/>
            <person name="Stursova M."/>
            <person name="Weitz H."/>
            <person name="Taylor A."/>
            <person name="Grigoriev I.V."/>
            <person name="Nagy L.G."/>
            <person name="Martin F."/>
            <person name="Kauserud H."/>
        </authorList>
    </citation>
    <scope>NUCLEOTIDE SEQUENCE</scope>
    <source>
        <strain evidence="2">9144</strain>
    </source>
</reference>
<feature type="compositionally biased region" description="Polar residues" evidence="1">
    <location>
        <begin position="965"/>
        <end position="978"/>
    </location>
</feature>
<gene>
    <name evidence="2" type="ORF">GGX14DRAFT_507933</name>
</gene>
<evidence type="ECO:0008006" key="4">
    <source>
        <dbReference type="Google" id="ProtNLM"/>
    </source>
</evidence>
<feature type="compositionally biased region" description="Polar residues" evidence="1">
    <location>
        <begin position="71"/>
        <end position="89"/>
    </location>
</feature>
<keyword evidence="3" id="KW-1185">Reference proteome</keyword>
<dbReference type="EMBL" id="JARJCW010000001">
    <property type="protein sequence ID" value="KAJ7230030.1"/>
    <property type="molecule type" value="Genomic_DNA"/>
</dbReference>
<proteinExistence type="predicted"/>
<feature type="region of interest" description="Disordered" evidence="1">
    <location>
        <begin position="61"/>
        <end position="111"/>
    </location>
</feature>
<name>A0AAD7E5E3_9AGAR</name>
<protein>
    <recommendedName>
        <fullName evidence="4">EF-hand domain-containing protein</fullName>
    </recommendedName>
</protein>
<dbReference type="Proteomes" id="UP001219525">
    <property type="component" value="Unassembled WGS sequence"/>
</dbReference>
<evidence type="ECO:0000313" key="3">
    <source>
        <dbReference type="Proteomes" id="UP001219525"/>
    </source>
</evidence>
<evidence type="ECO:0000313" key="2">
    <source>
        <dbReference type="EMBL" id="KAJ7230030.1"/>
    </source>
</evidence>
<comment type="caution">
    <text evidence="2">The sequence shown here is derived from an EMBL/GenBank/DDBJ whole genome shotgun (WGS) entry which is preliminary data.</text>
</comment>
<feature type="region of interest" description="Disordered" evidence="1">
    <location>
        <begin position="924"/>
        <end position="986"/>
    </location>
</feature>
<organism evidence="2 3">
    <name type="scientific">Mycena pura</name>
    <dbReference type="NCBI Taxonomy" id="153505"/>
    <lineage>
        <taxon>Eukaryota</taxon>
        <taxon>Fungi</taxon>
        <taxon>Dikarya</taxon>
        <taxon>Basidiomycota</taxon>
        <taxon>Agaricomycotina</taxon>
        <taxon>Agaricomycetes</taxon>
        <taxon>Agaricomycetidae</taxon>
        <taxon>Agaricales</taxon>
        <taxon>Marasmiineae</taxon>
        <taxon>Mycenaceae</taxon>
        <taxon>Mycena</taxon>
    </lineage>
</organism>
<feature type="compositionally biased region" description="Acidic residues" evidence="1">
    <location>
        <begin position="941"/>
        <end position="956"/>
    </location>
</feature>
<sequence>MNLRTFLGFAKGLVSRVAPLKTPKALVPRKYGCSRSITTSRVRHVFPGFCAMASPTKQYDVGASPDDQYASDESSPTTTGRSHQVTDDSYGNEYSADGAPPPVPPKSTPRDLAMIDLDPAFQAAYAPSKVSRIDQLEDRVSDSKIVKSAEDLDELYDKLNTFYNNNQDSLVKAGSALASAIKLDVSAIESAISSLQQTSKIISKGLEILGSVHPFVGPIVGIFKFAVEYDAARRQNSKKILLIKVQMQDMVTVLFDLRTIRDPERRPEFTARMTTLIITIKNDMVECGSDCDAYQKKNILKRTIKAKSYEERLSDYAKKFQEHKYAIQSALTMYTARGVDIGLQKLDGIPKAMQDMLRKVETDLERNMRRIVEEAGGPKRCVDNDEALKKLVEKSGEVMRNINDMRMSLRKEIAEDLDDAFKKNFKLFSRKLEAQERELGERIDASGAHVIAELSRGAHDDIKDQELQTIWHVQTWKTNVKARTFVLAINDYYSSKFSEMDEDRLKATNAVVADSVATPTSPVTPVSAMPQPDDDRWALGYVNVAHMQSIIETVDDDATGYVSIKEANHFARQRPEGQSLLSWLAFWGAGWHIQVDSYRNRIYYILFEMMSLLPRVKPENLQAANSYFAGEGILQVERLLRATHSADSFEYIDERLMRIAQEIQTAEEEEIKKGLEYLYYDLDDLDTFLQMVVGPQQKIERRIYPLLYLLLKRHFDIMRLACTHLINDFEFDTMSASLGTVFAAVFQRTRTLEVIFKWNSLDPNERFGTFAFGMFQRMYETQVRDPRNNTIDSFRRELGYVYHDDNLELEPDADRDVQTADDILRYDLAEEPKRIDLSEGCTPSQTLDTVFEGLWMGKLLDPGGNLVGSTLLMKLRRSDDGGLVGEAVTFAVGEADVEVKLEGNKIELRMEWPDGLAVWCNGEYDPETETINGSWEPDRQMDDDDEEEEETPDDQDPVTIDDNSDQALNQQPSSNPPDSQDGGEASAAGARFNFRRTRPEEKFHMNPMDPDVQNRCIELLTKNMTYRYGHSPSTPLSDTETEELMQHIVTLHPSDAQYCVTMAAWNVRKLITFNRYCDFCHRNIHEAHLFCLQCMDDVYYDAIDLCIECMGKTPPPRDGFVHEPRHLMVKTRILIHDGNMAWVVPHARTVGARTKTTFRQLAADRADAAPAIKMSGLSGVQPKAATALKSRQVCCYCGELVSPPCWVCIYCVEDTYICIECEEKHATELKDKDSEHKIEHALVYIFDDNPIPEKVTVALDVSLGGMETRMQERMDQLEKRFAALEAMLKQLLPKE</sequence>
<accession>A0AAD7E5E3</accession>
<evidence type="ECO:0000256" key="1">
    <source>
        <dbReference type="SAM" id="MobiDB-lite"/>
    </source>
</evidence>